<gene>
    <name evidence="1" type="ORF">E1B28_009455</name>
</gene>
<comment type="caution">
    <text evidence="1">The sequence shown here is derived from an EMBL/GenBank/DDBJ whole genome shotgun (WGS) entry which is preliminary data.</text>
</comment>
<dbReference type="AlphaFoldDB" id="A0A9P7UQR5"/>
<name>A0A9P7UQR5_9AGAR</name>
<reference evidence="1" key="1">
    <citation type="journal article" date="2021" name="Genome Biol. Evol.">
        <title>The assembled and annotated genome of the fairy-ring fungus Marasmius oreades.</title>
        <authorList>
            <person name="Hiltunen M."/>
            <person name="Ament-Velasquez S.L."/>
            <person name="Johannesson H."/>
        </authorList>
    </citation>
    <scope>NUCLEOTIDE SEQUENCE</scope>
    <source>
        <strain evidence="1">03SP1</strain>
    </source>
</reference>
<dbReference type="GeneID" id="66078531"/>
<evidence type="ECO:0000313" key="1">
    <source>
        <dbReference type="EMBL" id="KAG7090335.1"/>
    </source>
</evidence>
<dbReference type="RefSeq" id="XP_043006805.1">
    <property type="nucleotide sequence ID" value="XM_043154351.1"/>
</dbReference>
<dbReference type="EMBL" id="CM032186">
    <property type="protein sequence ID" value="KAG7090335.1"/>
    <property type="molecule type" value="Genomic_DNA"/>
</dbReference>
<accession>A0A9P7UQR5</accession>
<keyword evidence="2" id="KW-1185">Reference proteome</keyword>
<sequence>MFGSPNSQSILRIVNHACFRPKSGLKCNPCSQQRVYSCINLLARPIMIQAQPVHPAFAFHRKNRRLFFPPRYFSSSYTKLNHPQTETETTPAFTYPPDQLLQSLEMTANVKLPPIPASEDKEVFWRAYLLANQIILYLGARPPAEAEAFSSAFQAGTVSPESEIARGRAAMTKITEMLIETTTYLSPESTLRSEHPEVLKSFENIKFLLESYKVKTGQEADLERWSRFFIGLRTEVVELAMRLRDVVEKDQKP</sequence>
<evidence type="ECO:0000313" key="2">
    <source>
        <dbReference type="Proteomes" id="UP001049176"/>
    </source>
</evidence>
<proteinExistence type="predicted"/>
<protein>
    <submittedName>
        <fullName evidence="1">Uncharacterized protein</fullName>
    </submittedName>
</protein>
<dbReference type="Proteomes" id="UP001049176">
    <property type="component" value="Chromosome 6"/>
</dbReference>
<dbReference type="KEGG" id="more:E1B28_009455"/>
<organism evidence="1 2">
    <name type="scientific">Marasmius oreades</name>
    <name type="common">fairy-ring Marasmius</name>
    <dbReference type="NCBI Taxonomy" id="181124"/>
    <lineage>
        <taxon>Eukaryota</taxon>
        <taxon>Fungi</taxon>
        <taxon>Dikarya</taxon>
        <taxon>Basidiomycota</taxon>
        <taxon>Agaricomycotina</taxon>
        <taxon>Agaricomycetes</taxon>
        <taxon>Agaricomycetidae</taxon>
        <taxon>Agaricales</taxon>
        <taxon>Marasmiineae</taxon>
        <taxon>Marasmiaceae</taxon>
        <taxon>Marasmius</taxon>
    </lineage>
</organism>
<dbReference type="OrthoDB" id="2896625at2759"/>